<dbReference type="InterPro" id="IPR021325">
    <property type="entry name" value="CCB2/CCB4"/>
</dbReference>
<dbReference type="Pfam" id="PF11152">
    <property type="entry name" value="CCB2_CCB4"/>
    <property type="match status" value="1"/>
</dbReference>
<dbReference type="EMBL" id="KI537036">
    <property type="protein sequence ID" value="ESR35098.1"/>
    <property type="molecule type" value="Genomic_DNA"/>
</dbReference>
<dbReference type="STRING" id="85681.V4RLK6"/>
<dbReference type="Gramene" id="ESR35098">
    <property type="protein sequence ID" value="ESR35098"/>
    <property type="gene ID" value="CICLE_v100055842mg"/>
</dbReference>
<dbReference type="InParanoid" id="V4RLK6"/>
<reference evidence="1 2" key="1">
    <citation type="submission" date="2013-10" db="EMBL/GenBank/DDBJ databases">
        <authorList>
            <consortium name="International Citrus Genome Consortium"/>
            <person name="Jenkins J."/>
            <person name="Schmutz J."/>
            <person name="Prochnik S."/>
            <person name="Rokhsar D."/>
            <person name="Gmitter F."/>
            <person name="Ollitrault P."/>
            <person name="Machado M."/>
            <person name="Talon M."/>
            <person name="Wincker P."/>
            <person name="Jaillon O."/>
            <person name="Morgante M."/>
        </authorList>
    </citation>
    <scope>NUCLEOTIDE SEQUENCE</scope>
    <source>
        <strain evidence="2">cv. Clemenules</strain>
    </source>
</reference>
<evidence type="ECO:0000313" key="1">
    <source>
        <dbReference type="EMBL" id="ESR35098.1"/>
    </source>
</evidence>
<keyword evidence="2" id="KW-1185">Reference proteome</keyword>
<name>V4RLK6_CITCL</name>
<dbReference type="OMA" id="CMSYTHI"/>
<protein>
    <submittedName>
        <fullName evidence="1">Uncharacterized protein</fullName>
    </submittedName>
</protein>
<evidence type="ECO:0000313" key="2">
    <source>
        <dbReference type="Proteomes" id="UP000030687"/>
    </source>
</evidence>
<dbReference type="PANTHER" id="PTHR36403:SF1">
    <property type="entry name" value="PROTEIN COFACTOR ASSEMBLY OF COMPLEX C SUBUNIT B CCB2, CHLOROPLASTIC"/>
    <property type="match status" value="1"/>
</dbReference>
<accession>V4RLK6</accession>
<sequence>AGQWEMLPKGTCSVFVQPVIQAPNPSAVEVEKIEGFVLLASSMTYAYSHKDRAWIKAVSNKFRDLR</sequence>
<dbReference type="AlphaFoldDB" id="V4RLK6"/>
<organism evidence="1 2">
    <name type="scientific">Citrus clementina</name>
    <name type="common">Clementine</name>
    <name type="synonym">Citrus deliciosa x Citrus sinensis</name>
    <dbReference type="NCBI Taxonomy" id="85681"/>
    <lineage>
        <taxon>Eukaryota</taxon>
        <taxon>Viridiplantae</taxon>
        <taxon>Streptophyta</taxon>
        <taxon>Embryophyta</taxon>
        <taxon>Tracheophyta</taxon>
        <taxon>Spermatophyta</taxon>
        <taxon>Magnoliopsida</taxon>
        <taxon>eudicotyledons</taxon>
        <taxon>Gunneridae</taxon>
        <taxon>Pentapetalae</taxon>
        <taxon>rosids</taxon>
        <taxon>malvids</taxon>
        <taxon>Sapindales</taxon>
        <taxon>Rutaceae</taxon>
        <taxon>Aurantioideae</taxon>
        <taxon>Citrus</taxon>
    </lineage>
</organism>
<dbReference type="KEGG" id="cic:CICLE_v100055842m"/>
<feature type="non-terminal residue" evidence="1">
    <location>
        <position position="1"/>
    </location>
</feature>
<dbReference type="InterPro" id="IPR044970">
    <property type="entry name" value="CCB2"/>
</dbReference>
<dbReference type="GO" id="GO:0010190">
    <property type="term" value="P:cytochrome b6f complex assembly"/>
    <property type="evidence" value="ECO:0007669"/>
    <property type="project" value="InterPro"/>
</dbReference>
<gene>
    <name evidence="1" type="ORF">CICLE_v100055842mg</name>
</gene>
<dbReference type="PANTHER" id="PTHR36403">
    <property type="entry name" value="PROTEIN COFACTOR ASSEMBLY OF COMPLEX C SUBUNIT B CCB2, CHLOROPLASTIC"/>
    <property type="match status" value="1"/>
</dbReference>
<proteinExistence type="predicted"/>
<dbReference type="Proteomes" id="UP000030687">
    <property type="component" value="Unassembled WGS sequence"/>
</dbReference>